<dbReference type="Proteomes" id="UP001515500">
    <property type="component" value="Chromosome 3"/>
</dbReference>
<organism evidence="2 4">
    <name type="scientific">Dioscorea cayennensis subsp. rotundata</name>
    <name type="common">White Guinea yam</name>
    <name type="synonym">Dioscorea rotundata</name>
    <dbReference type="NCBI Taxonomy" id="55577"/>
    <lineage>
        <taxon>Eukaryota</taxon>
        <taxon>Viridiplantae</taxon>
        <taxon>Streptophyta</taxon>
        <taxon>Embryophyta</taxon>
        <taxon>Tracheophyta</taxon>
        <taxon>Spermatophyta</taxon>
        <taxon>Magnoliopsida</taxon>
        <taxon>Liliopsida</taxon>
        <taxon>Dioscoreales</taxon>
        <taxon>Dioscoreaceae</taxon>
        <taxon>Dioscorea</taxon>
    </lineage>
</organism>
<accession>A0AB40B0Y0</accession>
<reference evidence="3 4" key="1">
    <citation type="submission" date="2025-04" db="UniProtKB">
        <authorList>
            <consortium name="RefSeq"/>
        </authorList>
    </citation>
    <scope>IDENTIFICATION</scope>
</reference>
<dbReference type="Pfam" id="PF08555">
    <property type="entry name" value="FAM32A"/>
    <property type="match status" value="1"/>
</dbReference>
<protein>
    <submittedName>
        <fullName evidence="3 4">Uncharacterized protein LOC120257537 isoform X1</fullName>
    </submittedName>
</protein>
<dbReference type="PANTHER" id="PTHR13282">
    <property type="entry name" value="PROTEIN FAM32A"/>
    <property type="match status" value="1"/>
</dbReference>
<name>A0AB40B0Y0_DIOCR</name>
<feature type="region of interest" description="Disordered" evidence="1">
    <location>
        <begin position="74"/>
        <end position="93"/>
    </location>
</feature>
<dbReference type="RefSeq" id="XP_039120934.1">
    <property type="nucleotide sequence ID" value="XM_039265000.1"/>
</dbReference>
<dbReference type="GO" id="GO:0005730">
    <property type="term" value="C:nucleolus"/>
    <property type="evidence" value="ECO:0007669"/>
    <property type="project" value="TreeGrafter"/>
</dbReference>
<evidence type="ECO:0000313" key="4">
    <source>
        <dbReference type="RefSeq" id="XP_039120941.1"/>
    </source>
</evidence>
<gene>
    <name evidence="3 4" type="primary">LOC120257537</name>
</gene>
<dbReference type="AlphaFoldDB" id="A0AB40B0Y0"/>
<dbReference type="InterPro" id="IPR013865">
    <property type="entry name" value="FAM32A"/>
</dbReference>
<feature type="compositionally biased region" description="Polar residues" evidence="1">
    <location>
        <begin position="45"/>
        <end position="55"/>
    </location>
</feature>
<evidence type="ECO:0000313" key="3">
    <source>
        <dbReference type="RefSeq" id="XP_039120934.1"/>
    </source>
</evidence>
<dbReference type="RefSeq" id="XP_039120941.1">
    <property type="nucleotide sequence ID" value="XM_039265007.1"/>
</dbReference>
<evidence type="ECO:0000256" key="1">
    <source>
        <dbReference type="SAM" id="MobiDB-lite"/>
    </source>
</evidence>
<feature type="compositionally biased region" description="Basic residues" evidence="1">
    <location>
        <begin position="31"/>
        <end position="41"/>
    </location>
</feature>
<feature type="region of interest" description="Disordered" evidence="1">
    <location>
        <begin position="31"/>
        <end position="62"/>
    </location>
</feature>
<dbReference type="GeneID" id="120257537"/>
<proteinExistence type="predicted"/>
<sequence length="93" mass="10700">MFEQMSGHENVVGGKLRLKGKALTVKEGLLKKNKKKKHKHHYDQEIQSGGISSDPNENRLEDEDYQQMHDDYLTPVEKIRTPPVIKDSQQITS</sequence>
<dbReference type="PANTHER" id="PTHR13282:SF6">
    <property type="entry name" value="PROTEIN FAM32A"/>
    <property type="match status" value="1"/>
</dbReference>
<evidence type="ECO:0000313" key="2">
    <source>
        <dbReference type="Proteomes" id="UP001515500"/>
    </source>
</evidence>
<keyword evidence="2" id="KW-1185">Reference proteome</keyword>